<reference evidence="3 4" key="1">
    <citation type="journal article" date="2023" name="Res Sq">
        <title>Genomic and morphological characterization of Knufia obscura isolated from the Mars 2020 spacecraft assembly facility.</title>
        <authorList>
            <person name="Chander A.M."/>
            <person name="Teixeira M.M."/>
            <person name="Singh N.K."/>
            <person name="Williams M.P."/>
            <person name="Parker C.W."/>
            <person name="Leo P."/>
            <person name="Stajich J.E."/>
            <person name="Torok T."/>
            <person name="Tighe S."/>
            <person name="Mason C.E."/>
            <person name="Venkateswaran K."/>
        </authorList>
    </citation>
    <scope>NUCLEOTIDE SEQUENCE [LARGE SCALE GENOMIC DNA]</scope>
    <source>
        <strain evidence="3 4">CCFEE 5817</strain>
    </source>
</reference>
<dbReference type="RefSeq" id="XP_064735627.1">
    <property type="nucleotide sequence ID" value="XM_064870130.1"/>
</dbReference>
<dbReference type="GeneID" id="89995138"/>
<gene>
    <name evidence="3" type="ORF">PMZ80_001689</name>
</gene>
<accession>A0ABR0S3W1</accession>
<protein>
    <recommendedName>
        <fullName evidence="2">DUF4604 domain-containing protein</fullName>
    </recommendedName>
</protein>
<feature type="compositionally biased region" description="Basic and acidic residues" evidence="1">
    <location>
        <begin position="93"/>
        <end position="110"/>
    </location>
</feature>
<feature type="region of interest" description="Disordered" evidence="1">
    <location>
        <begin position="28"/>
        <end position="194"/>
    </location>
</feature>
<organism evidence="3 4">
    <name type="scientific">Knufia obscura</name>
    <dbReference type="NCBI Taxonomy" id="1635080"/>
    <lineage>
        <taxon>Eukaryota</taxon>
        <taxon>Fungi</taxon>
        <taxon>Dikarya</taxon>
        <taxon>Ascomycota</taxon>
        <taxon>Pezizomycotina</taxon>
        <taxon>Eurotiomycetes</taxon>
        <taxon>Chaetothyriomycetidae</taxon>
        <taxon>Chaetothyriales</taxon>
        <taxon>Trichomeriaceae</taxon>
        <taxon>Knufia</taxon>
    </lineage>
</organism>
<evidence type="ECO:0000259" key="2">
    <source>
        <dbReference type="Pfam" id="PF15377"/>
    </source>
</evidence>
<keyword evidence="4" id="KW-1185">Reference proteome</keyword>
<dbReference type="EMBL" id="JAVHJV010000001">
    <property type="protein sequence ID" value="KAK5947537.1"/>
    <property type="molecule type" value="Genomic_DNA"/>
</dbReference>
<feature type="compositionally biased region" description="Acidic residues" evidence="1">
    <location>
        <begin position="51"/>
        <end position="61"/>
    </location>
</feature>
<evidence type="ECO:0000256" key="1">
    <source>
        <dbReference type="SAM" id="MobiDB-lite"/>
    </source>
</evidence>
<proteinExistence type="predicted"/>
<comment type="caution">
    <text evidence="3">The sequence shown here is derived from an EMBL/GenBank/DDBJ whole genome shotgun (WGS) entry which is preliminary data.</text>
</comment>
<feature type="compositionally biased region" description="Basic and acidic residues" evidence="1">
    <location>
        <begin position="153"/>
        <end position="172"/>
    </location>
</feature>
<dbReference type="Pfam" id="PF15377">
    <property type="entry name" value="DUF4604"/>
    <property type="match status" value="1"/>
</dbReference>
<name>A0ABR0S3W1_9EURO</name>
<feature type="compositionally biased region" description="Basic and acidic residues" evidence="1">
    <location>
        <begin position="70"/>
        <end position="86"/>
    </location>
</feature>
<evidence type="ECO:0000313" key="3">
    <source>
        <dbReference type="EMBL" id="KAK5947537.1"/>
    </source>
</evidence>
<sequence length="194" mass="20796">MPKKPALEYSAAEPAFLRRIKAGNAELDGRHNVQIPRARGNAGKGGRLDMGGDDGEDDPVMLDESGNVVTKEEMDAKEARVDEERTVVGPDVGAKEGTEAEEERKVKDVEGGVSSGFGKKRKAVKVIGDDDAAEASRDDQDGLNEPTKSLTESTKDLKDVVATQKDDAKKEAAAGPTMKKGKRKKLKLSFDDAD</sequence>
<feature type="domain" description="DUF4604" evidence="2">
    <location>
        <begin position="7"/>
        <end position="194"/>
    </location>
</feature>
<dbReference type="InterPro" id="IPR027911">
    <property type="entry name" value="DUF4604"/>
</dbReference>
<evidence type="ECO:0000313" key="4">
    <source>
        <dbReference type="Proteomes" id="UP001334248"/>
    </source>
</evidence>
<dbReference type="Proteomes" id="UP001334248">
    <property type="component" value="Unassembled WGS sequence"/>
</dbReference>